<evidence type="ECO:0000313" key="3">
    <source>
        <dbReference type="Proteomes" id="UP001054821"/>
    </source>
</evidence>
<keyword evidence="1" id="KW-0812">Transmembrane</keyword>
<name>A0AAD4ZEJ8_PRUDU</name>
<keyword evidence="1" id="KW-0472">Membrane</keyword>
<feature type="transmembrane region" description="Helical" evidence="1">
    <location>
        <begin position="72"/>
        <end position="91"/>
    </location>
</feature>
<proteinExistence type="predicted"/>
<dbReference type="EMBL" id="JAJFAZ020000002">
    <property type="protein sequence ID" value="KAI5343822.1"/>
    <property type="molecule type" value="Genomic_DNA"/>
</dbReference>
<organism evidence="2 3">
    <name type="scientific">Prunus dulcis</name>
    <name type="common">Almond</name>
    <name type="synonym">Amygdalus dulcis</name>
    <dbReference type="NCBI Taxonomy" id="3755"/>
    <lineage>
        <taxon>Eukaryota</taxon>
        <taxon>Viridiplantae</taxon>
        <taxon>Streptophyta</taxon>
        <taxon>Embryophyta</taxon>
        <taxon>Tracheophyta</taxon>
        <taxon>Spermatophyta</taxon>
        <taxon>Magnoliopsida</taxon>
        <taxon>eudicotyledons</taxon>
        <taxon>Gunneridae</taxon>
        <taxon>Pentapetalae</taxon>
        <taxon>rosids</taxon>
        <taxon>fabids</taxon>
        <taxon>Rosales</taxon>
        <taxon>Rosaceae</taxon>
        <taxon>Amygdaloideae</taxon>
        <taxon>Amygdaleae</taxon>
        <taxon>Prunus</taxon>
    </lineage>
</organism>
<keyword evidence="3" id="KW-1185">Reference proteome</keyword>
<protein>
    <submittedName>
        <fullName evidence="2">Uncharacterized protein</fullName>
    </submittedName>
</protein>
<dbReference type="Proteomes" id="UP001054821">
    <property type="component" value="Chromosome 2"/>
</dbReference>
<evidence type="ECO:0000256" key="1">
    <source>
        <dbReference type="SAM" id="Phobius"/>
    </source>
</evidence>
<dbReference type="AlphaFoldDB" id="A0AAD4ZEJ8"/>
<reference evidence="2 3" key="1">
    <citation type="journal article" date="2022" name="G3 (Bethesda)">
        <title>Whole-genome sequence and methylome profiling of the almond [Prunus dulcis (Mill.) D.A. Webb] cultivar 'Nonpareil'.</title>
        <authorList>
            <person name="D'Amico-Willman K.M."/>
            <person name="Ouma W.Z."/>
            <person name="Meulia T."/>
            <person name="Sideli G.M."/>
            <person name="Gradziel T.M."/>
            <person name="Fresnedo-Ramirez J."/>
        </authorList>
    </citation>
    <scope>NUCLEOTIDE SEQUENCE [LARGE SCALE GENOMIC DNA]</scope>
    <source>
        <strain evidence="2">Clone GOH B32 T37-40</strain>
    </source>
</reference>
<accession>A0AAD4ZEJ8</accession>
<feature type="transmembrane region" description="Helical" evidence="1">
    <location>
        <begin position="41"/>
        <end position="57"/>
    </location>
</feature>
<evidence type="ECO:0000313" key="2">
    <source>
        <dbReference type="EMBL" id="KAI5343822.1"/>
    </source>
</evidence>
<keyword evidence="1" id="KW-1133">Transmembrane helix</keyword>
<sequence>MGNLERKGGISKKWKNDVLDGFEHPEPIGFGGGRDFSDDRFGNFCVYFLFFPLLFSYKPPRTYLDPSLKVKFPIQISSATSILFWVFIKSFNYVVNFIKMKSFACLSLIGKFDAFFLSNVALTMK</sequence>
<comment type="caution">
    <text evidence="2">The sequence shown here is derived from an EMBL/GenBank/DDBJ whole genome shotgun (WGS) entry which is preliminary data.</text>
</comment>
<gene>
    <name evidence="2" type="ORF">L3X38_011698</name>
</gene>